<organism evidence="1 2">
    <name type="scientific">Brachionus plicatilis</name>
    <name type="common">Marine rotifer</name>
    <name type="synonym">Brachionus muelleri</name>
    <dbReference type="NCBI Taxonomy" id="10195"/>
    <lineage>
        <taxon>Eukaryota</taxon>
        <taxon>Metazoa</taxon>
        <taxon>Spiralia</taxon>
        <taxon>Gnathifera</taxon>
        <taxon>Rotifera</taxon>
        <taxon>Eurotatoria</taxon>
        <taxon>Monogononta</taxon>
        <taxon>Pseudotrocha</taxon>
        <taxon>Ploima</taxon>
        <taxon>Brachionidae</taxon>
        <taxon>Brachionus</taxon>
    </lineage>
</organism>
<evidence type="ECO:0000313" key="2">
    <source>
        <dbReference type="Proteomes" id="UP000276133"/>
    </source>
</evidence>
<reference evidence="1 2" key="1">
    <citation type="journal article" date="2018" name="Sci. Rep.">
        <title>Genomic signatures of local adaptation to the degree of environmental predictability in rotifers.</title>
        <authorList>
            <person name="Franch-Gras L."/>
            <person name="Hahn C."/>
            <person name="Garcia-Roger E.M."/>
            <person name="Carmona M.J."/>
            <person name="Serra M."/>
            <person name="Gomez A."/>
        </authorList>
    </citation>
    <scope>NUCLEOTIDE SEQUENCE [LARGE SCALE GENOMIC DNA]</scope>
    <source>
        <strain evidence="1">HYR1</strain>
    </source>
</reference>
<keyword evidence="2" id="KW-1185">Reference proteome</keyword>
<name>A0A3M7T280_BRAPC</name>
<dbReference type="EMBL" id="REGN01000409">
    <property type="protein sequence ID" value="RNA42153.1"/>
    <property type="molecule type" value="Genomic_DNA"/>
</dbReference>
<gene>
    <name evidence="1" type="ORF">BpHYR1_009283</name>
</gene>
<comment type="caution">
    <text evidence="1">The sequence shown here is derived from an EMBL/GenBank/DDBJ whole genome shotgun (WGS) entry which is preliminary data.</text>
</comment>
<dbReference type="AlphaFoldDB" id="A0A3M7T280"/>
<proteinExistence type="predicted"/>
<dbReference type="Proteomes" id="UP000276133">
    <property type="component" value="Unassembled WGS sequence"/>
</dbReference>
<protein>
    <submittedName>
        <fullName evidence="1">Uncharacterized protein</fullName>
    </submittedName>
</protein>
<sequence length="79" mass="9575">MRIIRLHWAFKCLKMISQKKSREKKKILMISFIKTLNKYKEKKKKPYKKFELKSVFLSSLLSVKFPMILLAPSLFQWPL</sequence>
<evidence type="ECO:0000313" key="1">
    <source>
        <dbReference type="EMBL" id="RNA42153.1"/>
    </source>
</evidence>
<accession>A0A3M7T280</accession>